<dbReference type="RefSeq" id="XP_001880349.1">
    <property type="nucleotide sequence ID" value="XM_001880314.1"/>
</dbReference>
<evidence type="ECO:0000313" key="4">
    <source>
        <dbReference type="Proteomes" id="UP000001194"/>
    </source>
</evidence>
<keyword evidence="4" id="KW-1185">Reference proteome</keyword>
<sequence length="571" mass="63137">MNSGPNSSFVNQQTLSTLPLELIHALNQAYLLHLLATDPESVLPPGKTPLSMLAHAQVGLPDEPPGRGGQDTALLGRVKEVAHKAFWTEALEALSSPIPSVQLPRLKCLYGDILEALSPLFPPNHQIVQALSLPFPPTSSPLQSARVFLKEIVVALRERCAPLRDDMVDELLRKLDDPFPVYAPKVIDANHIDATQPSSQAQPPSPLAQLLVDVMQSILSLVEIMKSDLSTFVLGNMTDAQLKQLVIEQAKLRERRVVLDIWGAQKSGGDHQIKEIWQSWLVGAPETATSTPNGIPEKKKWITALVNALCSDRPLSCDLPRQADLTREALSEEDTGQPQNQLPPQFLLSAPALLYIQNLIQAIVIAASLRSLTRLHPVLRSSDQEPHYDFMNQIWVLLKAEIDSNAIDNTNGGTKINNLADEVIRARTLSSGKPEPAEEAQLRAAVERTLRPQDPVFLLLLRRLMGAIEARLLSIITEKQGQAKRTFPVSMQTGRNPDQDRNTNTKWPRLSFPERPAFSSTKNASSTVIAPVVRGFEEPVLRNALEEVVLKLGSCVDWVEFVWEDSMMFST</sequence>
<evidence type="ECO:0000313" key="3">
    <source>
        <dbReference type="EMBL" id="EDR09036.1"/>
    </source>
</evidence>
<dbReference type="InParanoid" id="B0D883"/>
<name>B0D883_LACBS</name>
<dbReference type="GeneID" id="6075861"/>
<dbReference type="KEGG" id="lbc:LACBIDRAFT_296208"/>
<reference evidence="3 4" key="1">
    <citation type="journal article" date="2008" name="Nature">
        <title>The genome of Laccaria bicolor provides insights into mycorrhizal symbiosis.</title>
        <authorList>
            <person name="Martin F."/>
            <person name="Aerts A."/>
            <person name="Ahren D."/>
            <person name="Brun A."/>
            <person name="Danchin E.G.J."/>
            <person name="Duchaussoy F."/>
            <person name="Gibon J."/>
            <person name="Kohler A."/>
            <person name="Lindquist E."/>
            <person name="Pereda V."/>
            <person name="Salamov A."/>
            <person name="Shapiro H.J."/>
            <person name="Wuyts J."/>
            <person name="Blaudez D."/>
            <person name="Buee M."/>
            <person name="Brokstein P."/>
            <person name="Canbaeck B."/>
            <person name="Cohen D."/>
            <person name="Courty P.E."/>
            <person name="Coutinho P.M."/>
            <person name="Delaruelle C."/>
            <person name="Detter J.C."/>
            <person name="Deveau A."/>
            <person name="DiFazio S."/>
            <person name="Duplessis S."/>
            <person name="Fraissinet-Tachet L."/>
            <person name="Lucic E."/>
            <person name="Frey-Klett P."/>
            <person name="Fourrey C."/>
            <person name="Feussner I."/>
            <person name="Gay G."/>
            <person name="Grimwood J."/>
            <person name="Hoegger P.J."/>
            <person name="Jain P."/>
            <person name="Kilaru S."/>
            <person name="Labbe J."/>
            <person name="Lin Y.C."/>
            <person name="Legue V."/>
            <person name="Le Tacon F."/>
            <person name="Marmeisse R."/>
            <person name="Melayah D."/>
            <person name="Montanini B."/>
            <person name="Muratet M."/>
            <person name="Nehls U."/>
            <person name="Niculita-Hirzel H."/>
            <person name="Oudot-Le Secq M.P."/>
            <person name="Peter M."/>
            <person name="Quesneville H."/>
            <person name="Rajashekar B."/>
            <person name="Reich M."/>
            <person name="Rouhier N."/>
            <person name="Schmutz J."/>
            <person name="Yin T."/>
            <person name="Chalot M."/>
            <person name="Henrissat B."/>
            <person name="Kuees U."/>
            <person name="Lucas S."/>
            <person name="Van de Peer Y."/>
            <person name="Podila G.K."/>
            <person name="Polle A."/>
            <person name="Pukkila P.J."/>
            <person name="Richardson P.M."/>
            <person name="Rouze P."/>
            <person name="Sanders I.R."/>
            <person name="Stajich J.E."/>
            <person name="Tunlid A."/>
            <person name="Tuskan G."/>
            <person name="Grigoriev I.V."/>
        </authorList>
    </citation>
    <scope>NUCLEOTIDE SEQUENCE [LARGE SCALE GENOMIC DNA]</scope>
    <source>
        <strain evidence="4">S238N-H82 / ATCC MYA-4686</strain>
    </source>
</reference>
<evidence type="ECO:0000256" key="1">
    <source>
        <dbReference type="ARBA" id="ARBA00010954"/>
    </source>
</evidence>
<organism evidence="4">
    <name type="scientific">Laccaria bicolor (strain S238N-H82 / ATCC MYA-4686)</name>
    <name type="common">Bicoloured deceiver</name>
    <name type="synonym">Laccaria laccata var. bicolor</name>
    <dbReference type="NCBI Taxonomy" id="486041"/>
    <lineage>
        <taxon>Eukaryota</taxon>
        <taxon>Fungi</taxon>
        <taxon>Dikarya</taxon>
        <taxon>Basidiomycota</taxon>
        <taxon>Agaricomycotina</taxon>
        <taxon>Agaricomycetes</taxon>
        <taxon>Agaricomycetidae</taxon>
        <taxon>Agaricales</taxon>
        <taxon>Agaricineae</taxon>
        <taxon>Hydnangiaceae</taxon>
        <taxon>Laccaria</taxon>
    </lineage>
</organism>
<dbReference type="EMBL" id="DS547100">
    <property type="protein sequence ID" value="EDR09036.1"/>
    <property type="molecule type" value="Genomic_DNA"/>
</dbReference>
<dbReference type="HOGENOM" id="CLU_011749_0_0_1"/>
<dbReference type="InterPro" id="IPR008862">
    <property type="entry name" value="Tcp11"/>
</dbReference>
<dbReference type="AlphaFoldDB" id="B0D883"/>
<dbReference type="Pfam" id="PF05794">
    <property type="entry name" value="Tcp11"/>
    <property type="match status" value="1"/>
</dbReference>
<proteinExistence type="inferred from homology"/>
<feature type="region of interest" description="Disordered" evidence="2">
    <location>
        <begin position="489"/>
        <end position="514"/>
    </location>
</feature>
<dbReference type="OrthoDB" id="276323at2759"/>
<protein>
    <submittedName>
        <fullName evidence="3">Predicted protein</fullName>
    </submittedName>
</protein>
<comment type="similarity">
    <text evidence="1">Belongs to the TCP11 family.</text>
</comment>
<dbReference type="Proteomes" id="UP000001194">
    <property type="component" value="Unassembled WGS sequence"/>
</dbReference>
<evidence type="ECO:0000256" key="2">
    <source>
        <dbReference type="SAM" id="MobiDB-lite"/>
    </source>
</evidence>
<accession>B0D883</accession>
<gene>
    <name evidence="3" type="ORF">LACBIDRAFT_296208</name>
</gene>